<protein>
    <submittedName>
        <fullName evidence="2">Uncharacterized protein</fullName>
    </submittedName>
</protein>
<evidence type="ECO:0000256" key="1">
    <source>
        <dbReference type="SAM" id="MobiDB-lite"/>
    </source>
</evidence>
<feature type="region of interest" description="Disordered" evidence="1">
    <location>
        <begin position="107"/>
        <end position="131"/>
    </location>
</feature>
<dbReference type="PANTHER" id="PTHR33265:SF26">
    <property type="entry name" value="OS06G0554600 PROTEIN"/>
    <property type="match status" value="1"/>
</dbReference>
<dbReference type="Proteomes" id="UP000243459">
    <property type="component" value="Chromosome 5"/>
</dbReference>
<feature type="compositionally biased region" description="Acidic residues" evidence="1">
    <location>
        <begin position="118"/>
        <end position="127"/>
    </location>
</feature>
<proteinExistence type="predicted"/>
<dbReference type="OMA" id="HKLMMSR"/>
<sequence length="148" mass="17816">MKIVEKPHKAMSKLLFHIVRVLYYTLQRTISKHKLMMSRLNLRRLLERGKIFRKSIGDLLSTVYNHQKKSFYVPHQEAFELLNSELMVDDNMKRMMCSPSPRVRQLRVTDSPYPLRGEEEEEEEDGNQVDKDAEKFIKRFYEQLRLQK</sequence>
<dbReference type="InterPro" id="IPR008480">
    <property type="entry name" value="DUF761_pln"/>
</dbReference>
<name>A0A5P1EUS3_ASPOF</name>
<gene>
    <name evidence="2" type="ORF">A4U43_C05F26250</name>
</gene>
<evidence type="ECO:0000313" key="3">
    <source>
        <dbReference type="Proteomes" id="UP000243459"/>
    </source>
</evidence>
<reference evidence="3" key="1">
    <citation type="journal article" date="2017" name="Nat. Commun.">
        <title>The asparagus genome sheds light on the origin and evolution of a young Y chromosome.</title>
        <authorList>
            <person name="Harkess A."/>
            <person name="Zhou J."/>
            <person name="Xu C."/>
            <person name="Bowers J.E."/>
            <person name="Van der Hulst R."/>
            <person name="Ayyampalayam S."/>
            <person name="Mercati F."/>
            <person name="Riccardi P."/>
            <person name="McKain M.R."/>
            <person name="Kakrana A."/>
            <person name="Tang H."/>
            <person name="Ray J."/>
            <person name="Groenendijk J."/>
            <person name="Arikit S."/>
            <person name="Mathioni S.M."/>
            <person name="Nakano M."/>
            <person name="Shan H."/>
            <person name="Telgmann-Rauber A."/>
            <person name="Kanno A."/>
            <person name="Yue Z."/>
            <person name="Chen H."/>
            <person name="Li W."/>
            <person name="Chen Y."/>
            <person name="Xu X."/>
            <person name="Zhang Y."/>
            <person name="Luo S."/>
            <person name="Chen H."/>
            <person name="Gao J."/>
            <person name="Mao Z."/>
            <person name="Pires J.C."/>
            <person name="Luo M."/>
            <person name="Kudrna D."/>
            <person name="Wing R.A."/>
            <person name="Meyers B.C."/>
            <person name="Yi K."/>
            <person name="Kong H."/>
            <person name="Lavrijsen P."/>
            <person name="Sunseri F."/>
            <person name="Falavigna A."/>
            <person name="Ye Y."/>
            <person name="Leebens-Mack J.H."/>
            <person name="Chen G."/>
        </authorList>
    </citation>
    <scope>NUCLEOTIDE SEQUENCE [LARGE SCALE GENOMIC DNA]</scope>
    <source>
        <strain evidence="3">cv. DH0086</strain>
    </source>
</reference>
<keyword evidence="3" id="KW-1185">Reference proteome</keyword>
<dbReference type="PANTHER" id="PTHR33265">
    <property type="entry name" value="AVR9/CF-9 RAPIDLY ELICITED PROTEIN-RELATED"/>
    <property type="match status" value="1"/>
</dbReference>
<dbReference type="AlphaFoldDB" id="A0A5P1EUS3"/>
<evidence type="ECO:0000313" key="2">
    <source>
        <dbReference type="EMBL" id="ONK69742.1"/>
    </source>
</evidence>
<dbReference type="EMBL" id="CM007385">
    <property type="protein sequence ID" value="ONK69742.1"/>
    <property type="molecule type" value="Genomic_DNA"/>
</dbReference>
<organism evidence="2 3">
    <name type="scientific">Asparagus officinalis</name>
    <name type="common">Garden asparagus</name>
    <dbReference type="NCBI Taxonomy" id="4686"/>
    <lineage>
        <taxon>Eukaryota</taxon>
        <taxon>Viridiplantae</taxon>
        <taxon>Streptophyta</taxon>
        <taxon>Embryophyta</taxon>
        <taxon>Tracheophyta</taxon>
        <taxon>Spermatophyta</taxon>
        <taxon>Magnoliopsida</taxon>
        <taxon>Liliopsida</taxon>
        <taxon>Asparagales</taxon>
        <taxon>Asparagaceae</taxon>
        <taxon>Asparagoideae</taxon>
        <taxon>Asparagus</taxon>
    </lineage>
</organism>
<dbReference type="Gramene" id="ONK69742">
    <property type="protein sequence ID" value="ONK69742"/>
    <property type="gene ID" value="A4U43_C05F26250"/>
</dbReference>
<dbReference type="Pfam" id="PF05553">
    <property type="entry name" value="DUF761"/>
    <property type="match status" value="1"/>
</dbReference>
<accession>A0A5P1EUS3</accession>